<dbReference type="SUPFAM" id="SSF52210">
    <property type="entry name" value="Succinyl-CoA synthetase domains"/>
    <property type="match status" value="1"/>
</dbReference>
<keyword evidence="4 10" id="KW-0479">Metal-binding</keyword>
<dbReference type="GO" id="GO:0006099">
    <property type="term" value="P:tricarboxylic acid cycle"/>
    <property type="evidence" value="ECO:0007669"/>
    <property type="project" value="UniProtKB-UniRule"/>
</dbReference>
<proteinExistence type="inferred from homology"/>
<dbReference type="InterPro" id="IPR017866">
    <property type="entry name" value="Succ-CoA_synthase_bsu_CS"/>
</dbReference>
<dbReference type="GO" id="GO:0004775">
    <property type="term" value="F:succinate-CoA ligase (ADP-forming) activity"/>
    <property type="evidence" value="ECO:0007669"/>
    <property type="project" value="UniProtKB-UniRule"/>
</dbReference>
<dbReference type="GO" id="GO:0005524">
    <property type="term" value="F:ATP binding"/>
    <property type="evidence" value="ECO:0007669"/>
    <property type="project" value="UniProtKB-UniRule"/>
</dbReference>
<name>A0AA35URT9_9PROT</name>
<evidence type="ECO:0000256" key="3">
    <source>
        <dbReference type="ARBA" id="ARBA00022598"/>
    </source>
</evidence>
<comment type="cofactor">
    <cofactor evidence="10">
        <name>Mg(2+)</name>
        <dbReference type="ChEBI" id="CHEBI:18420"/>
    </cofactor>
    <text evidence="10">Binds 1 Mg(2+) ion per subunit.</text>
</comment>
<comment type="pathway">
    <text evidence="9">One-carbon metabolism; formaldehyde assimilation via serine pathway.</text>
</comment>
<comment type="catalytic activity">
    <reaction evidence="10">
        <text>GTP + succinate + CoA = succinyl-CoA + GDP + phosphate</text>
        <dbReference type="Rhea" id="RHEA:22120"/>
        <dbReference type="ChEBI" id="CHEBI:30031"/>
        <dbReference type="ChEBI" id="CHEBI:37565"/>
        <dbReference type="ChEBI" id="CHEBI:43474"/>
        <dbReference type="ChEBI" id="CHEBI:57287"/>
        <dbReference type="ChEBI" id="CHEBI:57292"/>
        <dbReference type="ChEBI" id="CHEBI:58189"/>
    </reaction>
</comment>
<feature type="domain" description="ATP-grasp" evidence="11">
    <location>
        <begin position="9"/>
        <end position="237"/>
    </location>
</feature>
<feature type="binding site" evidence="10">
    <location>
        <position position="107"/>
    </location>
    <ligand>
        <name>ATP</name>
        <dbReference type="ChEBI" id="CHEBI:30616"/>
    </ligand>
</feature>
<dbReference type="GO" id="GO:0000287">
    <property type="term" value="F:magnesium ion binding"/>
    <property type="evidence" value="ECO:0007669"/>
    <property type="project" value="UniProtKB-UniRule"/>
</dbReference>
<dbReference type="Pfam" id="PF00549">
    <property type="entry name" value="Ligase_CoA"/>
    <property type="match status" value="1"/>
</dbReference>
<dbReference type="PANTHER" id="PTHR11815">
    <property type="entry name" value="SUCCINYL-COA SYNTHETASE BETA CHAIN"/>
    <property type="match status" value="1"/>
</dbReference>
<evidence type="ECO:0000256" key="5">
    <source>
        <dbReference type="ARBA" id="ARBA00022741"/>
    </source>
</evidence>
<comment type="catalytic activity">
    <reaction evidence="10">
        <text>succinate + ATP + CoA = succinyl-CoA + ADP + phosphate</text>
        <dbReference type="Rhea" id="RHEA:17661"/>
        <dbReference type="ChEBI" id="CHEBI:30031"/>
        <dbReference type="ChEBI" id="CHEBI:30616"/>
        <dbReference type="ChEBI" id="CHEBI:43474"/>
        <dbReference type="ChEBI" id="CHEBI:57287"/>
        <dbReference type="ChEBI" id="CHEBI:57292"/>
        <dbReference type="ChEBI" id="CHEBI:456216"/>
        <dbReference type="EC" id="6.2.1.5"/>
    </reaction>
</comment>
<evidence type="ECO:0000256" key="6">
    <source>
        <dbReference type="ARBA" id="ARBA00022840"/>
    </source>
</evidence>
<dbReference type="InterPro" id="IPR013650">
    <property type="entry name" value="ATP-grasp_succ-CoA_synth-type"/>
</dbReference>
<dbReference type="NCBIfam" id="TIGR01016">
    <property type="entry name" value="sucCoAbeta"/>
    <property type="match status" value="1"/>
</dbReference>
<feature type="binding site" evidence="10">
    <location>
        <position position="207"/>
    </location>
    <ligand>
        <name>Mg(2+)</name>
        <dbReference type="ChEBI" id="CHEBI:18420"/>
    </ligand>
</feature>
<dbReference type="FunFam" id="3.40.50.261:FF:000001">
    <property type="entry name" value="Succinate--CoA ligase [ADP-forming] subunit beta"/>
    <property type="match status" value="1"/>
</dbReference>
<reference evidence="12" key="1">
    <citation type="submission" date="2023-03" db="EMBL/GenBank/DDBJ databases">
        <authorList>
            <person name="Cleenwerck I."/>
        </authorList>
    </citation>
    <scope>NUCLEOTIDE SEQUENCE</scope>
    <source>
        <strain evidence="12">LMG 32879</strain>
    </source>
</reference>
<dbReference type="Gene3D" id="3.30.1490.20">
    <property type="entry name" value="ATP-grasp fold, A domain"/>
    <property type="match status" value="1"/>
</dbReference>
<dbReference type="InterPro" id="IPR013815">
    <property type="entry name" value="ATP_grasp_subdomain_1"/>
</dbReference>
<dbReference type="Gene3D" id="3.30.470.20">
    <property type="entry name" value="ATP-grasp fold, B domain"/>
    <property type="match status" value="1"/>
</dbReference>
<feature type="binding site" evidence="10">
    <location>
        <position position="272"/>
    </location>
    <ligand>
        <name>substrate</name>
        <note>ligand shared with subunit alpha</note>
    </ligand>
</feature>
<evidence type="ECO:0000256" key="10">
    <source>
        <dbReference type="HAMAP-Rule" id="MF_00558"/>
    </source>
</evidence>
<evidence type="ECO:0000256" key="1">
    <source>
        <dbReference type="ARBA" id="ARBA00009182"/>
    </source>
</evidence>
<evidence type="ECO:0000256" key="9">
    <source>
        <dbReference type="ARBA" id="ARBA00060690"/>
    </source>
</evidence>
<dbReference type="GO" id="GO:0050074">
    <property type="term" value="F:malate-CoA ligase activity"/>
    <property type="evidence" value="ECO:0007669"/>
    <property type="project" value="UniProtKB-EC"/>
</dbReference>
<accession>A0AA35URT9</accession>
<gene>
    <name evidence="10 12" type="primary">sucC</name>
    <name evidence="12" type="ORF">LMG32879_001840</name>
</gene>
<comment type="subunit">
    <text evidence="10">Heterotetramer of two alpha and two beta subunits.</text>
</comment>
<dbReference type="InterPro" id="IPR016102">
    <property type="entry name" value="Succinyl-CoA_synth-like"/>
</dbReference>
<dbReference type="SUPFAM" id="SSF56059">
    <property type="entry name" value="Glutathione synthetase ATP-binding domain-like"/>
    <property type="match status" value="1"/>
</dbReference>
<comment type="function">
    <text evidence="10">Succinyl-CoA synthetase functions in the citric acid cycle (TCA), coupling the hydrolysis of succinyl-CoA to the synthesis of either ATP or GTP and thus represents the only step of substrate-level phosphorylation in the TCA. The beta subunit provides nucleotide specificity of the enzyme and binds the substrate succinate, while the binding sites for coenzyme A and phosphate are found in the alpha subunit.</text>
</comment>
<dbReference type="RefSeq" id="WP_289842206.1">
    <property type="nucleotide sequence ID" value="NZ_CATKSH010000010.1"/>
</dbReference>
<dbReference type="GO" id="GO:0005829">
    <property type="term" value="C:cytosol"/>
    <property type="evidence" value="ECO:0007669"/>
    <property type="project" value="TreeGrafter"/>
</dbReference>
<dbReference type="FunFam" id="3.30.470.20:FF:000002">
    <property type="entry name" value="Succinate--CoA ligase [ADP-forming] subunit beta"/>
    <property type="match status" value="1"/>
</dbReference>
<dbReference type="FunFam" id="3.30.1490.20:FF:000002">
    <property type="entry name" value="Succinate--CoA ligase [ADP-forming] subunit beta"/>
    <property type="match status" value="1"/>
</dbReference>
<dbReference type="Pfam" id="PF08442">
    <property type="entry name" value="ATP-grasp_2"/>
    <property type="match status" value="1"/>
</dbReference>
<dbReference type="EC" id="6.2.1.5" evidence="10"/>
<keyword evidence="6 10" id="KW-0067">ATP-binding</keyword>
<keyword evidence="2 10" id="KW-0816">Tricarboxylic acid cycle</keyword>
<keyword evidence="5 10" id="KW-0547">Nucleotide-binding</keyword>
<feature type="binding site" evidence="10">
    <location>
        <begin position="53"/>
        <end position="55"/>
    </location>
    <ligand>
        <name>ATP</name>
        <dbReference type="ChEBI" id="CHEBI:30616"/>
    </ligand>
</feature>
<dbReference type="GO" id="GO:0042709">
    <property type="term" value="C:succinate-CoA ligase complex"/>
    <property type="evidence" value="ECO:0007669"/>
    <property type="project" value="UniProtKB-ARBA"/>
</dbReference>
<dbReference type="Gene3D" id="3.40.50.261">
    <property type="entry name" value="Succinyl-CoA synthetase domains"/>
    <property type="match status" value="1"/>
</dbReference>
<keyword evidence="3 10" id="KW-0436">Ligase</keyword>
<feature type="binding site" evidence="10">
    <location>
        <position position="110"/>
    </location>
    <ligand>
        <name>ATP</name>
        <dbReference type="ChEBI" id="CHEBI:30616"/>
    </ligand>
</feature>
<comment type="similarity">
    <text evidence="1 10">Belongs to the succinate/malate CoA ligase beta subunit family.</text>
</comment>
<dbReference type="NCBIfam" id="NF001913">
    <property type="entry name" value="PRK00696.1"/>
    <property type="match status" value="1"/>
</dbReference>
<dbReference type="InterPro" id="IPR005811">
    <property type="entry name" value="SUCC_ACL_C"/>
</dbReference>
<evidence type="ECO:0000256" key="2">
    <source>
        <dbReference type="ARBA" id="ARBA00022532"/>
    </source>
</evidence>
<evidence type="ECO:0000313" key="13">
    <source>
        <dbReference type="Proteomes" id="UP001176960"/>
    </source>
</evidence>
<evidence type="ECO:0000256" key="4">
    <source>
        <dbReference type="ARBA" id="ARBA00022723"/>
    </source>
</evidence>
<dbReference type="InterPro" id="IPR005809">
    <property type="entry name" value="Succ_CoA_ligase-like_bsu"/>
</dbReference>
<evidence type="ECO:0000259" key="11">
    <source>
        <dbReference type="PROSITE" id="PS50975"/>
    </source>
</evidence>
<dbReference type="PIRSF" id="PIRSF001554">
    <property type="entry name" value="SucCS_beta"/>
    <property type="match status" value="1"/>
</dbReference>
<comment type="caution">
    <text evidence="12">The sequence shown here is derived from an EMBL/GenBank/DDBJ whole genome shotgun (WGS) entry which is preliminary data.</text>
</comment>
<feature type="binding site" evidence="10">
    <location>
        <position position="115"/>
    </location>
    <ligand>
        <name>ATP</name>
        <dbReference type="ChEBI" id="CHEBI:30616"/>
    </ligand>
</feature>
<keyword evidence="13" id="KW-1185">Reference proteome</keyword>
<feature type="binding site" evidence="10">
    <location>
        <position position="46"/>
    </location>
    <ligand>
        <name>ATP</name>
        <dbReference type="ChEBI" id="CHEBI:30616"/>
    </ligand>
</feature>
<dbReference type="PANTHER" id="PTHR11815:SF10">
    <property type="entry name" value="SUCCINATE--COA LIGASE [GDP-FORMING] SUBUNIT BETA, MITOCHONDRIAL"/>
    <property type="match status" value="1"/>
</dbReference>
<dbReference type="AlphaFoldDB" id="A0AA35URT9"/>
<dbReference type="PROSITE" id="PS50975">
    <property type="entry name" value="ATP_GRASP"/>
    <property type="match status" value="1"/>
</dbReference>
<evidence type="ECO:0000313" key="12">
    <source>
        <dbReference type="EMBL" id="CAI9120996.1"/>
    </source>
</evidence>
<dbReference type="InterPro" id="IPR011761">
    <property type="entry name" value="ATP-grasp"/>
</dbReference>
<dbReference type="GO" id="GO:0006104">
    <property type="term" value="P:succinyl-CoA metabolic process"/>
    <property type="evidence" value="ECO:0007669"/>
    <property type="project" value="TreeGrafter"/>
</dbReference>
<dbReference type="PROSITE" id="PS01217">
    <property type="entry name" value="SUCCINYL_COA_LIG_3"/>
    <property type="match status" value="1"/>
</dbReference>
<comment type="pathway">
    <text evidence="10">Carbohydrate metabolism; tricarboxylic acid cycle; succinate from succinyl-CoA (ligase route): step 1/1.</text>
</comment>
<dbReference type="HAMAP" id="MF_00558">
    <property type="entry name" value="Succ_CoA_beta"/>
    <property type="match status" value="1"/>
</dbReference>
<keyword evidence="7 10" id="KW-0460">Magnesium</keyword>
<feature type="binding site" evidence="10">
    <location>
        <begin position="329"/>
        <end position="331"/>
    </location>
    <ligand>
        <name>substrate</name>
        <note>ligand shared with subunit alpha</note>
    </ligand>
</feature>
<sequence>MNIHEYQAKALLKSCGMPIPQGHVAHTPDEAKDIARTLPGDVFVVKAQIHAGGRGAGHYVGEPSTGGVRLAHSASEVEDVASEMFDRVLVTRQTGPKGRLVRKLYVEAGCRFERELYLSLLIDREKRCLTIVASRDGGMDIEEVAEKTPERVLTTLIDPALGFQEWQARELAVRLALHGKLIREFVQVVQSAYDAFMAYDASLIEINPLVVTHDGALLALDAKMSFDESAFFRHRTLEDLRDENEEDPREQEAARYGLSYIGLDGTIGCMVNGAGLAMATMDIINAEGEEPANFLDVGGGASREKVAAAFRILLGDPKVEGVLINIFGGIMRCDVIADAVIAASFDVGLKVPLVVRLAGTNVAEGLEKLKNSGLKLTVADDLGDAARKIVAAVREGRNV</sequence>
<dbReference type="Proteomes" id="UP001176960">
    <property type="component" value="Unassembled WGS sequence"/>
</dbReference>
<comment type="catalytic activity">
    <reaction evidence="8">
        <text>(S)-malate + ATP + CoA = (S)-malyl-CoA + ADP + phosphate</text>
        <dbReference type="Rhea" id="RHEA:26193"/>
        <dbReference type="ChEBI" id="CHEBI:15589"/>
        <dbReference type="ChEBI" id="CHEBI:30616"/>
        <dbReference type="ChEBI" id="CHEBI:43474"/>
        <dbReference type="ChEBI" id="CHEBI:57287"/>
        <dbReference type="ChEBI" id="CHEBI:57317"/>
        <dbReference type="ChEBI" id="CHEBI:456216"/>
        <dbReference type="EC" id="6.2.1.9"/>
    </reaction>
</comment>
<dbReference type="EMBL" id="CATKSH010000010">
    <property type="protein sequence ID" value="CAI9120996.1"/>
    <property type="molecule type" value="Genomic_DNA"/>
</dbReference>
<protein>
    <recommendedName>
        <fullName evidence="10">Succinate--CoA ligase [ADP-forming] subunit beta</fullName>
        <ecNumber evidence="10">6.2.1.5</ecNumber>
    </recommendedName>
    <alternativeName>
        <fullName evidence="10">Succinyl-CoA synthetase subunit beta</fullName>
        <shortName evidence="10">SCS-beta</shortName>
    </alternativeName>
</protein>
<evidence type="ECO:0000256" key="7">
    <source>
        <dbReference type="ARBA" id="ARBA00022842"/>
    </source>
</evidence>
<organism evidence="12 13">
    <name type="scientific">Brytella acorum</name>
    <dbReference type="NCBI Taxonomy" id="2959299"/>
    <lineage>
        <taxon>Bacteria</taxon>
        <taxon>Pseudomonadati</taxon>
        <taxon>Pseudomonadota</taxon>
        <taxon>Alphaproteobacteria</taxon>
        <taxon>Acetobacterales</taxon>
        <taxon>Acetobacteraceae</taxon>
        <taxon>Brytella</taxon>
    </lineage>
</organism>
<evidence type="ECO:0000256" key="8">
    <source>
        <dbReference type="ARBA" id="ARBA00052241"/>
    </source>
</evidence>
<feature type="binding site" evidence="10">
    <location>
        <position position="221"/>
    </location>
    <ligand>
        <name>Mg(2+)</name>
        <dbReference type="ChEBI" id="CHEBI:18420"/>
    </ligand>
</feature>